<dbReference type="InterPro" id="IPR046858">
    <property type="entry name" value="ChrB_N"/>
</dbReference>
<sequence length="172" mass="18977">MVTKHSGEALDWVTLIYRVPREPSSPRIAIWRKLRALGVAQLGDGVVALPEDARTREHLEWVADQVIEAGGSALLLRAQTLARKDERALAHAMSRSRAEEYRDLTNRAAEVAQASPSLAEAARALKRLRKDLRTIQKRDYFPPAERDHAVAAINRLADIGAADPVSTQGGRT</sequence>
<gene>
    <name evidence="2" type="ORF">SAMN05192575_101943</name>
</gene>
<accession>A0A1I0WGI6</accession>
<dbReference type="Pfam" id="PF20229">
    <property type="entry name" value="ChrB_N"/>
    <property type="match status" value="1"/>
</dbReference>
<protein>
    <recommendedName>
        <fullName evidence="1">ChrB N-terminal domain-containing protein</fullName>
    </recommendedName>
</protein>
<evidence type="ECO:0000259" key="1">
    <source>
        <dbReference type="Pfam" id="PF20229"/>
    </source>
</evidence>
<dbReference type="STRING" id="748909.SAMN05192575_101943"/>
<reference evidence="2" key="1">
    <citation type="submission" date="2016-10" db="EMBL/GenBank/DDBJ databases">
        <authorList>
            <person name="de Groot N.N."/>
        </authorList>
    </citation>
    <scope>NUCLEOTIDE SEQUENCE [LARGE SCALE GENOMIC DNA]</scope>
    <source>
        <strain evidence="2">CGMCC 1.10697</strain>
    </source>
</reference>
<dbReference type="RefSeq" id="WP_231263070.1">
    <property type="nucleotide sequence ID" value="NZ_FOKC01000001.1"/>
</dbReference>
<organism evidence="2 3">
    <name type="scientific">Nocardioides alpinus</name>
    <dbReference type="NCBI Taxonomy" id="748909"/>
    <lineage>
        <taxon>Bacteria</taxon>
        <taxon>Bacillati</taxon>
        <taxon>Actinomycetota</taxon>
        <taxon>Actinomycetes</taxon>
        <taxon>Propionibacteriales</taxon>
        <taxon>Nocardioidaceae</taxon>
        <taxon>Nocardioides</taxon>
    </lineage>
</organism>
<feature type="domain" description="ChrB N-terminal" evidence="1">
    <location>
        <begin position="27"/>
        <end position="156"/>
    </location>
</feature>
<evidence type="ECO:0000313" key="2">
    <source>
        <dbReference type="EMBL" id="SFA87056.1"/>
    </source>
</evidence>
<dbReference type="AlphaFoldDB" id="A0A1I0WGI6"/>
<dbReference type="Proteomes" id="UP000199113">
    <property type="component" value="Unassembled WGS sequence"/>
</dbReference>
<evidence type="ECO:0000313" key="3">
    <source>
        <dbReference type="Proteomes" id="UP000199113"/>
    </source>
</evidence>
<proteinExistence type="predicted"/>
<name>A0A1I0WGI6_9ACTN</name>
<dbReference type="EMBL" id="FOKC01000001">
    <property type="protein sequence ID" value="SFA87056.1"/>
    <property type="molecule type" value="Genomic_DNA"/>
</dbReference>